<reference evidence="11 12" key="1">
    <citation type="submission" date="2013-09" db="EMBL/GenBank/DDBJ databases">
        <title>Whole genome sequencing of Halarchaeum acidiphilum strain MH1-52-1.</title>
        <authorList>
            <person name="Shimane Y."/>
            <person name="Minegishi H."/>
            <person name="Nishi S."/>
            <person name="Echigo A."/>
            <person name="Shuto A."/>
            <person name="Konishi M."/>
            <person name="Ito T."/>
            <person name="Ohkuma M."/>
            <person name="Ohta Y."/>
            <person name="Nagano Y."/>
            <person name="Tsubouchi T."/>
            <person name="Mori K."/>
            <person name="Usui K."/>
            <person name="Kamekura M."/>
            <person name="Usami R."/>
            <person name="Takaki Y."/>
            <person name="Hatada Y."/>
        </authorList>
    </citation>
    <scope>NUCLEOTIDE SEQUENCE [LARGE SCALE GENOMIC DNA]</scope>
    <source>
        <strain evidence="11 12">JCM 16109</strain>
    </source>
</reference>
<dbReference type="Proteomes" id="UP000016986">
    <property type="component" value="Unassembled WGS sequence"/>
</dbReference>
<evidence type="ECO:0000256" key="7">
    <source>
        <dbReference type="ARBA" id="ARBA00023136"/>
    </source>
</evidence>
<dbReference type="AlphaFoldDB" id="U3ACU8"/>
<keyword evidence="7 8" id="KW-0472">Membrane</keyword>
<keyword evidence="4" id="KW-0808">Transferase</keyword>
<evidence type="ECO:0000256" key="1">
    <source>
        <dbReference type="ARBA" id="ARBA00004651"/>
    </source>
</evidence>
<keyword evidence="6 8" id="KW-1133">Transmembrane helix</keyword>
<evidence type="ECO:0000256" key="5">
    <source>
        <dbReference type="ARBA" id="ARBA00022692"/>
    </source>
</evidence>
<dbReference type="InterPro" id="IPR050297">
    <property type="entry name" value="LipidA_mod_glycosyltrf_83"/>
</dbReference>
<dbReference type="GO" id="GO:0008610">
    <property type="term" value="P:lipid biosynthetic process"/>
    <property type="evidence" value="ECO:0007669"/>
    <property type="project" value="UniProtKB-ARBA"/>
</dbReference>
<evidence type="ECO:0000313" key="12">
    <source>
        <dbReference type="Proteomes" id="UP000016986"/>
    </source>
</evidence>
<evidence type="ECO:0000256" key="6">
    <source>
        <dbReference type="ARBA" id="ARBA00022989"/>
    </source>
</evidence>
<feature type="transmembrane region" description="Helical" evidence="8">
    <location>
        <begin position="191"/>
        <end position="209"/>
    </location>
</feature>
<proteinExistence type="predicted"/>
<feature type="transmembrane region" description="Helical" evidence="8">
    <location>
        <begin position="230"/>
        <end position="249"/>
    </location>
</feature>
<keyword evidence="12" id="KW-1185">Reference proteome</keyword>
<dbReference type="GO" id="GO:0016763">
    <property type="term" value="F:pentosyltransferase activity"/>
    <property type="evidence" value="ECO:0007669"/>
    <property type="project" value="TreeGrafter"/>
</dbReference>
<protein>
    <submittedName>
        <fullName evidence="11">Uncharacterized protein</fullName>
    </submittedName>
</protein>
<evidence type="ECO:0000256" key="4">
    <source>
        <dbReference type="ARBA" id="ARBA00022679"/>
    </source>
</evidence>
<dbReference type="Pfam" id="PF25230">
    <property type="entry name" value="DUF7846"/>
    <property type="match status" value="1"/>
</dbReference>
<keyword evidence="3" id="KW-0328">Glycosyltransferase</keyword>
<gene>
    <name evidence="11" type="ORF">MBEHAL_1358</name>
</gene>
<dbReference type="InterPro" id="IPR038731">
    <property type="entry name" value="RgtA/B/C-like"/>
</dbReference>
<dbReference type="EMBL" id="BATA01000028">
    <property type="protein sequence ID" value="GAD52598.1"/>
    <property type="molecule type" value="Genomic_DNA"/>
</dbReference>
<feature type="transmembrane region" description="Helical" evidence="8">
    <location>
        <begin position="407"/>
        <end position="428"/>
    </location>
</feature>
<dbReference type="Pfam" id="PF13231">
    <property type="entry name" value="PMT_2"/>
    <property type="match status" value="1"/>
</dbReference>
<dbReference type="InterPro" id="IPR057168">
    <property type="entry name" value="DUF7846"/>
</dbReference>
<comment type="subcellular location">
    <subcellularLocation>
        <location evidence="1">Cell membrane</location>
        <topology evidence="1">Multi-pass membrane protein</topology>
    </subcellularLocation>
</comment>
<feature type="transmembrane region" description="Helical" evidence="8">
    <location>
        <begin position="96"/>
        <end position="115"/>
    </location>
</feature>
<evidence type="ECO:0000259" key="10">
    <source>
        <dbReference type="Pfam" id="PF25230"/>
    </source>
</evidence>
<evidence type="ECO:0000256" key="8">
    <source>
        <dbReference type="SAM" id="Phobius"/>
    </source>
</evidence>
<keyword evidence="5 8" id="KW-0812">Transmembrane</keyword>
<dbReference type="PANTHER" id="PTHR33908:SF11">
    <property type="entry name" value="MEMBRANE PROTEIN"/>
    <property type="match status" value="1"/>
</dbReference>
<dbReference type="GO" id="GO:0005886">
    <property type="term" value="C:plasma membrane"/>
    <property type="evidence" value="ECO:0007669"/>
    <property type="project" value="UniProtKB-SubCell"/>
</dbReference>
<keyword evidence="2" id="KW-1003">Cell membrane</keyword>
<evidence type="ECO:0000259" key="9">
    <source>
        <dbReference type="Pfam" id="PF13231"/>
    </source>
</evidence>
<feature type="domain" description="Glycosyltransferase RgtA/B/C/D-like" evidence="9">
    <location>
        <begin position="95"/>
        <end position="209"/>
    </location>
</feature>
<feature type="transmembrane region" description="Helical" evidence="8">
    <location>
        <begin position="302"/>
        <end position="320"/>
    </location>
</feature>
<organism evidence="11 12">
    <name type="scientific">Halarchaeum acidiphilum MH1-52-1</name>
    <dbReference type="NCBI Taxonomy" id="1261545"/>
    <lineage>
        <taxon>Archaea</taxon>
        <taxon>Methanobacteriati</taxon>
        <taxon>Methanobacteriota</taxon>
        <taxon>Stenosarchaea group</taxon>
        <taxon>Halobacteria</taxon>
        <taxon>Halobacteriales</taxon>
        <taxon>Halobacteriaceae</taxon>
    </lineage>
</organism>
<name>U3ACU8_9EURY</name>
<feature type="domain" description="DUF7846" evidence="10">
    <location>
        <begin position="457"/>
        <end position="629"/>
    </location>
</feature>
<comment type="caution">
    <text evidence="11">The sequence shown here is derived from an EMBL/GenBank/DDBJ whole genome shotgun (WGS) entry which is preliminary data.</text>
</comment>
<evidence type="ECO:0000313" key="11">
    <source>
        <dbReference type="EMBL" id="GAD52598.1"/>
    </source>
</evidence>
<feature type="transmembrane region" description="Helical" evidence="8">
    <location>
        <begin position="372"/>
        <end position="392"/>
    </location>
</feature>
<feature type="transmembrane region" description="Helical" evidence="8">
    <location>
        <begin position="332"/>
        <end position="352"/>
    </location>
</feature>
<evidence type="ECO:0000256" key="2">
    <source>
        <dbReference type="ARBA" id="ARBA00022475"/>
    </source>
</evidence>
<dbReference type="PANTHER" id="PTHR33908">
    <property type="entry name" value="MANNOSYLTRANSFERASE YKCB-RELATED"/>
    <property type="match status" value="1"/>
</dbReference>
<sequence>MDGRARRRLAVALAVLGGLLALGLAVSLFPYHTINHDEGVYLQQASLLLRGRLFLHPPVADAFRPWFFVDGARGLYAKYAPYPAVLYAAGTALGNARLALFAVGAAVVGLTYLLGVEIRDRTVGLLAAGFVLVSPLFVVDAATFLPYAPVAALNLGFAVAYLRAERTGKTGWAALAGALVGAAFFSRPYTAVLFALPFVAHAAWTLGRARSALRAAIAERRRPRSRARRLATAALGLCGVLVALGYNRYLTGSAFVFPYQAFAPHDGLGFGPHALRGYGHDYTPAVAVRANAVVVWRLLSRWVAGGLLGSALAAVGLVTVRRRRRDADARVLALAGLYPSVVLGNVYFWGNYNLLSPDFNATQGLLQYLGPYYHFALLAPTAVFAALGLRWLRAHVWPRLAGVDRRVALTVALVACVLAAAAVGGALAGPLSRNAANTAEYEQGYAPFTGESGPADAVVFLPTTYQDWLNHPYQYLRNDPGYDADTLYALDGVRSLAVTAAYPNRTYYRYEFRGTWVPTDDLSVHPALKRVHVTRGRTLTERLTVRVPRGSDSASIRVATDAGHGYYALNATPGNHTVTLAVNDTAVRVGGVAPASSGTTRALPVNDSDEVTTTVYVQRAPSVGFSYRSRLPVGYRNGTRAALTPYVEACTDPRTCGGGAAYLPGRVDDRYHVNATVAGR</sequence>
<feature type="transmembrane region" description="Helical" evidence="8">
    <location>
        <begin position="122"/>
        <end position="138"/>
    </location>
</feature>
<accession>U3ACU8</accession>
<evidence type="ECO:0000256" key="3">
    <source>
        <dbReference type="ARBA" id="ARBA00022676"/>
    </source>
</evidence>
<dbReference type="eggNOG" id="arCOG04615">
    <property type="taxonomic scope" value="Archaea"/>
</dbReference>